<reference evidence="1 2" key="1">
    <citation type="journal article" date="2016" name="Nat. Commun.">
        <title>Thousands of microbial genomes shed light on interconnected biogeochemical processes in an aquifer system.</title>
        <authorList>
            <person name="Anantharaman K."/>
            <person name="Brown C.T."/>
            <person name="Hug L.A."/>
            <person name="Sharon I."/>
            <person name="Castelle C.J."/>
            <person name="Probst A.J."/>
            <person name="Thomas B.C."/>
            <person name="Singh A."/>
            <person name="Wilkins M.J."/>
            <person name="Karaoz U."/>
            <person name="Brodie E.L."/>
            <person name="Williams K.H."/>
            <person name="Hubbard S.S."/>
            <person name="Banfield J.F."/>
        </authorList>
    </citation>
    <scope>NUCLEOTIDE SEQUENCE [LARGE SCALE GENOMIC DNA]</scope>
</reference>
<comment type="caution">
    <text evidence="1">The sequence shown here is derived from an EMBL/GenBank/DDBJ whole genome shotgun (WGS) entry which is preliminary data.</text>
</comment>
<dbReference type="AlphaFoldDB" id="A0A1F5TG36"/>
<name>A0A1F5TG36_9BACT</name>
<gene>
    <name evidence="1" type="ORF">A2482_01835</name>
</gene>
<protein>
    <submittedName>
        <fullName evidence="1">Uncharacterized protein</fullName>
    </submittedName>
</protein>
<proteinExistence type="predicted"/>
<evidence type="ECO:0000313" key="1">
    <source>
        <dbReference type="EMBL" id="OGF37696.1"/>
    </source>
</evidence>
<organism evidence="1 2">
    <name type="scientific">Candidatus Falkowbacteria bacterium RIFOXYC2_FULL_48_21</name>
    <dbReference type="NCBI Taxonomy" id="1798005"/>
    <lineage>
        <taxon>Bacteria</taxon>
        <taxon>Candidatus Falkowiibacteriota</taxon>
    </lineage>
</organism>
<dbReference type="Proteomes" id="UP000178656">
    <property type="component" value="Unassembled WGS sequence"/>
</dbReference>
<evidence type="ECO:0000313" key="2">
    <source>
        <dbReference type="Proteomes" id="UP000178656"/>
    </source>
</evidence>
<sequence length="243" mass="27660">MVAEEKKKKYLVKDGPSMFEGIICRYWFFPQENTTSALMFKLKKEGPFWVHLFGVFPITHHGQDPDEVLLFGSACNTATIGGKYFVMHYNKRLRTGTVEPIDQLTCENEMLIAHFPGLFKKPEPTPESPVLVHLRGIQWEEKVKLAKSFFLETLCRGDTNLCCEHVLRLLEQARPNVTAGIEMTAHPLGSVFFRVLNELCPKMNSFFSELDMGCYLVCGADLIGHEIKRVKLALGPNHKLEVE</sequence>
<dbReference type="EMBL" id="MFGM01000017">
    <property type="protein sequence ID" value="OGF37696.1"/>
    <property type="molecule type" value="Genomic_DNA"/>
</dbReference>
<accession>A0A1F5TG36</accession>